<gene>
    <name evidence="3" type="primary">rpsF</name>
    <name evidence="4" type="ORF">A2W57_03770</name>
</gene>
<dbReference type="AlphaFoldDB" id="A0A1F5WCX2"/>
<name>A0A1F5WCX2_9BACT</name>
<dbReference type="CDD" id="cd00473">
    <property type="entry name" value="bS6"/>
    <property type="match status" value="1"/>
</dbReference>
<sequence>MQPESKLYEITYILKGESEEEAINNLDSLKKSVEENGGMNLEESRSFKRRLAYPLGKIREAFSGSIKFFLKPDAIKNLEEFLKRENNIIRYLITVSRRQTNKPPQPKKIRRVAEISNSDIREIDKKLEEILGQ</sequence>
<keyword evidence="3" id="KW-0687">Ribonucleoprotein</keyword>
<dbReference type="InterPro" id="IPR014717">
    <property type="entry name" value="Transl_elong_EF1B/ribsomal_bS6"/>
</dbReference>
<keyword evidence="3" id="KW-0699">rRNA-binding</keyword>
<dbReference type="PANTHER" id="PTHR21011">
    <property type="entry name" value="MITOCHONDRIAL 28S RIBOSOMAL PROTEIN S6"/>
    <property type="match status" value="1"/>
</dbReference>
<comment type="function">
    <text evidence="3">Binds together with bS18 to 16S ribosomal RNA.</text>
</comment>
<dbReference type="NCBIfam" id="TIGR00166">
    <property type="entry name" value="S6"/>
    <property type="match status" value="1"/>
</dbReference>
<reference evidence="4 5" key="1">
    <citation type="journal article" date="2016" name="Nat. Commun.">
        <title>Thousands of microbial genomes shed light on interconnected biogeochemical processes in an aquifer system.</title>
        <authorList>
            <person name="Anantharaman K."/>
            <person name="Brown C.T."/>
            <person name="Hug L.A."/>
            <person name="Sharon I."/>
            <person name="Castelle C.J."/>
            <person name="Probst A.J."/>
            <person name="Thomas B.C."/>
            <person name="Singh A."/>
            <person name="Wilkins M.J."/>
            <person name="Karaoz U."/>
            <person name="Brodie E.L."/>
            <person name="Williams K.H."/>
            <person name="Hubbard S.S."/>
            <person name="Banfield J.F."/>
        </authorList>
    </citation>
    <scope>NUCLEOTIDE SEQUENCE [LARGE SCALE GENOMIC DNA]</scope>
</reference>
<evidence type="ECO:0000256" key="3">
    <source>
        <dbReference type="HAMAP-Rule" id="MF_00360"/>
    </source>
</evidence>
<protein>
    <recommendedName>
        <fullName evidence="2 3">Small ribosomal subunit protein bS6</fullName>
    </recommendedName>
</protein>
<dbReference type="GO" id="GO:0006412">
    <property type="term" value="P:translation"/>
    <property type="evidence" value="ECO:0007669"/>
    <property type="project" value="UniProtKB-UniRule"/>
</dbReference>
<keyword evidence="3" id="KW-0694">RNA-binding</keyword>
<dbReference type="GO" id="GO:1990904">
    <property type="term" value="C:ribonucleoprotein complex"/>
    <property type="evidence" value="ECO:0007669"/>
    <property type="project" value="UniProtKB-KW"/>
</dbReference>
<dbReference type="PANTHER" id="PTHR21011:SF1">
    <property type="entry name" value="SMALL RIBOSOMAL SUBUNIT PROTEIN BS6M"/>
    <property type="match status" value="1"/>
</dbReference>
<proteinExistence type="inferred from homology"/>
<dbReference type="Pfam" id="PF01250">
    <property type="entry name" value="Ribosomal_S6"/>
    <property type="match status" value="1"/>
</dbReference>
<keyword evidence="3 4" id="KW-0689">Ribosomal protein</keyword>
<dbReference type="GO" id="GO:0005840">
    <property type="term" value="C:ribosome"/>
    <property type="evidence" value="ECO:0007669"/>
    <property type="project" value="UniProtKB-KW"/>
</dbReference>
<evidence type="ECO:0000256" key="2">
    <source>
        <dbReference type="ARBA" id="ARBA00035294"/>
    </source>
</evidence>
<evidence type="ECO:0000256" key="1">
    <source>
        <dbReference type="ARBA" id="ARBA00009512"/>
    </source>
</evidence>
<evidence type="ECO:0000313" key="5">
    <source>
        <dbReference type="Proteomes" id="UP000178276"/>
    </source>
</evidence>
<comment type="caution">
    <text evidence="4">The sequence shown here is derived from an EMBL/GenBank/DDBJ whole genome shotgun (WGS) entry which is preliminary data.</text>
</comment>
<dbReference type="Proteomes" id="UP000178276">
    <property type="component" value="Unassembled WGS sequence"/>
</dbReference>
<dbReference type="GO" id="GO:0003735">
    <property type="term" value="F:structural constituent of ribosome"/>
    <property type="evidence" value="ECO:0007669"/>
    <property type="project" value="InterPro"/>
</dbReference>
<dbReference type="SUPFAM" id="SSF54995">
    <property type="entry name" value="Ribosomal protein S6"/>
    <property type="match status" value="1"/>
</dbReference>
<accession>A0A1F5WCX2</accession>
<organism evidence="4 5">
    <name type="scientific">Candidatus Giovannonibacteria bacterium RIFCSPHIGHO2_02_43_16</name>
    <dbReference type="NCBI Taxonomy" id="1798331"/>
    <lineage>
        <taxon>Bacteria</taxon>
        <taxon>Candidatus Giovannoniibacteriota</taxon>
    </lineage>
</organism>
<dbReference type="EMBL" id="MFHJ01000033">
    <property type="protein sequence ID" value="OGF73572.1"/>
    <property type="molecule type" value="Genomic_DNA"/>
</dbReference>
<evidence type="ECO:0000313" key="4">
    <source>
        <dbReference type="EMBL" id="OGF73572.1"/>
    </source>
</evidence>
<dbReference type="InterPro" id="IPR020814">
    <property type="entry name" value="Ribosomal_S6_plastid/chlpt"/>
</dbReference>
<dbReference type="GO" id="GO:0005737">
    <property type="term" value="C:cytoplasm"/>
    <property type="evidence" value="ECO:0007669"/>
    <property type="project" value="UniProtKB-ARBA"/>
</dbReference>
<dbReference type="InterPro" id="IPR000529">
    <property type="entry name" value="Ribosomal_bS6"/>
</dbReference>
<comment type="similarity">
    <text evidence="1 3">Belongs to the bacterial ribosomal protein bS6 family.</text>
</comment>
<dbReference type="InterPro" id="IPR035980">
    <property type="entry name" value="Ribosomal_bS6_sf"/>
</dbReference>
<dbReference type="Gene3D" id="3.30.70.60">
    <property type="match status" value="1"/>
</dbReference>
<dbReference type="STRING" id="1798331.A2W57_03770"/>
<dbReference type="GO" id="GO:0070181">
    <property type="term" value="F:small ribosomal subunit rRNA binding"/>
    <property type="evidence" value="ECO:0007669"/>
    <property type="project" value="TreeGrafter"/>
</dbReference>
<dbReference type="HAMAP" id="MF_00360">
    <property type="entry name" value="Ribosomal_bS6"/>
    <property type="match status" value="1"/>
</dbReference>